<organism evidence="1 2">
    <name type="scientific">Triticum urartu</name>
    <name type="common">Red wild einkorn</name>
    <name type="synonym">Crithodium urartu</name>
    <dbReference type="NCBI Taxonomy" id="4572"/>
    <lineage>
        <taxon>Eukaryota</taxon>
        <taxon>Viridiplantae</taxon>
        <taxon>Streptophyta</taxon>
        <taxon>Embryophyta</taxon>
        <taxon>Tracheophyta</taxon>
        <taxon>Spermatophyta</taxon>
        <taxon>Magnoliopsida</taxon>
        <taxon>Liliopsida</taxon>
        <taxon>Poales</taxon>
        <taxon>Poaceae</taxon>
        <taxon>BOP clade</taxon>
        <taxon>Pooideae</taxon>
        <taxon>Triticodae</taxon>
        <taxon>Triticeae</taxon>
        <taxon>Triticinae</taxon>
        <taxon>Triticum</taxon>
    </lineage>
</organism>
<reference evidence="1" key="3">
    <citation type="submission" date="2022-06" db="UniProtKB">
        <authorList>
            <consortium name="EnsemblPlants"/>
        </authorList>
    </citation>
    <scope>IDENTIFICATION</scope>
</reference>
<accession>A0A8R7V3Z6</accession>
<sequence length="89" mass="10347">MTLLHHSFANFWSICVTRCTTCGGRTLGSIESTRTLKWGLRNEAPLIFLCGMHCARRRNEIRLSKKSWVRLKPFSRKRQMDSRSGCFLV</sequence>
<dbReference type="EnsemblPlants" id="TuG1812G0700002106.01.T01">
    <property type="protein sequence ID" value="TuG1812G0700002106.01.T01.cds356040"/>
    <property type="gene ID" value="TuG1812G0700002106.01"/>
</dbReference>
<dbReference type="Proteomes" id="UP000015106">
    <property type="component" value="Chromosome 7"/>
</dbReference>
<dbReference type="Gramene" id="TuG1812G0700002106.01.T01">
    <property type="protein sequence ID" value="TuG1812G0700002106.01.T01.cds356040"/>
    <property type="gene ID" value="TuG1812G0700002106.01"/>
</dbReference>
<protein>
    <submittedName>
        <fullName evidence="1">Uncharacterized protein</fullName>
    </submittedName>
</protein>
<proteinExistence type="predicted"/>
<evidence type="ECO:0000313" key="2">
    <source>
        <dbReference type="Proteomes" id="UP000015106"/>
    </source>
</evidence>
<evidence type="ECO:0000313" key="1">
    <source>
        <dbReference type="EnsemblPlants" id="TuG1812G0700002106.01.T01.cds356040"/>
    </source>
</evidence>
<keyword evidence="2" id="KW-1185">Reference proteome</keyword>
<name>A0A8R7V3Z6_TRIUA</name>
<reference evidence="1" key="2">
    <citation type="submission" date="2018-03" db="EMBL/GenBank/DDBJ databases">
        <title>The Triticum urartu genome reveals the dynamic nature of wheat genome evolution.</title>
        <authorList>
            <person name="Ling H."/>
            <person name="Ma B."/>
            <person name="Shi X."/>
            <person name="Liu H."/>
            <person name="Dong L."/>
            <person name="Sun H."/>
            <person name="Cao Y."/>
            <person name="Gao Q."/>
            <person name="Zheng S."/>
            <person name="Li Y."/>
            <person name="Yu Y."/>
            <person name="Du H."/>
            <person name="Qi M."/>
            <person name="Li Y."/>
            <person name="Yu H."/>
            <person name="Cui Y."/>
            <person name="Wang N."/>
            <person name="Chen C."/>
            <person name="Wu H."/>
            <person name="Zhao Y."/>
            <person name="Zhang J."/>
            <person name="Li Y."/>
            <person name="Zhou W."/>
            <person name="Zhang B."/>
            <person name="Hu W."/>
            <person name="Eijk M."/>
            <person name="Tang J."/>
            <person name="Witsenboer H."/>
            <person name="Zhao S."/>
            <person name="Li Z."/>
            <person name="Zhang A."/>
            <person name="Wang D."/>
            <person name="Liang C."/>
        </authorList>
    </citation>
    <scope>NUCLEOTIDE SEQUENCE [LARGE SCALE GENOMIC DNA]</scope>
    <source>
        <strain evidence="1">cv. G1812</strain>
    </source>
</reference>
<reference evidence="2" key="1">
    <citation type="journal article" date="2013" name="Nature">
        <title>Draft genome of the wheat A-genome progenitor Triticum urartu.</title>
        <authorList>
            <person name="Ling H.Q."/>
            <person name="Zhao S."/>
            <person name="Liu D."/>
            <person name="Wang J."/>
            <person name="Sun H."/>
            <person name="Zhang C."/>
            <person name="Fan H."/>
            <person name="Li D."/>
            <person name="Dong L."/>
            <person name="Tao Y."/>
            <person name="Gao C."/>
            <person name="Wu H."/>
            <person name="Li Y."/>
            <person name="Cui Y."/>
            <person name="Guo X."/>
            <person name="Zheng S."/>
            <person name="Wang B."/>
            <person name="Yu K."/>
            <person name="Liang Q."/>
            <person name="Yang W."/>
            <person name="Lou X."/>
            <person name="Chen J."/>
            <person name="Feng M."/>
            <person name="Jian J."/>
            <person name="Zhang X."/>
            <person name="Luo G."/>
            <person name="Jiang Y."/>
            <person name="Liu J."/>
            <person name="Wang Z."/>
            <person name="Sha Y."/>
            <person name="Zhang B."/>
            <person name="Wu H."/>
            <person name="Tang D."/>
            <person name="Shen Q."/>
            <person name="Xue P."/>
            <person name="Zou S."/>
            <person name="Wang X."/>
            <person name="Liu X."/>
            <person name="Wang F."/>
            <person name="Yang Y."/>
            <person name="An X."/>
            <person name="Dong Z."/>
            <person name="Zhang K."/>
            <person name="Zhang X."/>
            <person name="Luo M.C."/>
            <person name="Dvorak J."/>
            <person name="Tong Y."/>
            <person name="Wang J."/>
            <person name="Yang H."/>
            <person name="Li Z."/>
            <person name="Wang D."/>
            <person name="Zhang A."/>
            <person name="Wang J."/>
        </authorList>
    </citation>
    <scope>NUCLEOTIDE SEQUENCE</scope>
    <source>
        <strain evidence="2">cv. G1812</strain>
    </source>
</reference>
<dbReference type="AlphaFoldDB" id="A0A8R7V3Z6"/>